<dbReference type="EMBL" id="VFWZ01000007">
    <property type="protein sequence ID" value="TPN83359.1"/>
    <property type="molecule type" value="Genomic_DNA"/>
</dbReference>
<reference evidence="2 3" key="1">
    <citation type="submission" date="2019-06" db="EMBL/GenBank/DDBJ databases">
        <authorList>
            <person name="Meng X."/>
        </authorList>
    </citation>
    <scope>NUCLEOTIDE SEQUENCE [LARGE SCALE GENOMIC DNA]</scope>
    <source>
        <strain evidence="2 3">M625</strain>
    </source>
</reference>
<dbReference type="AlphaFoldDB" id="A0A504J8H7"/>
<dbReference type="Proteomes" id="UP000315540">
    <property type="component" value="Unassembled WGS sequence"/>
</dbReference>
<evidence type="ECO:0000259" key="1">
    <source>
        <dbReference type="Pfam" id="PF13648"/>
    </source>
</evidence>
<feature type="domain" description="Lipocalin-like" evidence="1">
    <location>
        <begin position="37"/>
        <end position="114"/>
    </location>
</feature>
<accession>A0A504J8H7</accession>
<dbReference type="OrthoDB" id="1191173at2"/>
<dbReference type="Pfam" id="PF13648">
    <property type="entry name" value="Lipocalin_4"/>
    <property type="match status" value="1"/>
</dbReference>
<name>A0A504J8H7_9FLAO</name>
<protein>
    <recommendedName>
        <fullName evidence="1">Lipocalin-like domain-containing protein</fullName>
    </recommendedName>
</protein>
<evidence type="ECO:0000313" key="2">
    <source>
        <dbReference type="EMBL" id="TPN83359.1"/>
    </source>
</evidence>
<dbReference type="RefSeq" id="WP_140595412.1">
    <property type="nucleotide sequence ID" value="NZ_VFWZ01000007.1"/>
</dbReference>
<comment type="caution">
    <text evidence="2">The sequence shown here is derived from an EMBL/GenBank/DDBJ whole genome shotgun (WGS) entry which is preliminary data.</text>
</comment>
<keyword evidence="3" id="KW-1185">Reference proteome</keyword>
<organism evidence="2 3">
    <name type="scientific">Aquimarina algicola</name>
    <dbReference type="NCBI Taxonomy" id="2589995"/>
    <lineage>
        <taxon>Bacteria</taxon>
        <taxon>Pseudomonadati</taxon>
        <taxon>Bacteroidota</taxon>
        <taxon>Flavobacteriia</taxon>
        <taxon>Flavobacteriales</taxon>
        <taxon>Flavobacteriaceae</taxon>
        <taxon>Aquimarina</taxon>
    </lineage>
</organism>
<sequence>MKTILVKLLLSIIVFLLGSILYANAQKVQRENILNHWKLKNYSISNKNYSLSKKELKDYLKFNHDGSFTSVFDSERTLGKWSLNSEEGAIYLYTDINDKTPLKIIIQKITTQSLIVQLDTRQLRGVNFHYKAEKR</sequence>
<dbReference type="InterPro" id="IPR024311">
    <property type="entry name" value="Lipocalin-like"/>
</dbReference>
<proteinExistence type="predicted"/>
<evidence type="ECO:0000313" key="3">
    <source>
        <dbReference type="Proteomes" id="UP000315540"/>
    </source>
</evidence>
<gene>
    <name evidence="2" type="ORF">FHK87_19245</name>
</gene>